<dbReference type="PROSITE" id="PS51755">
    <property type="entry name" value="OMPR_PHOB"/>
    <property type="match status" value="1"/>
</dbReference>
<name>A0A9X3K8P2_MEDGN</name>
<dbReference type="InterPro" id="IPR001789">
    <property type="entry name" value="Sig_transdc_resp-reg_receiver"/>
</dbReference>
<evidence type="ECO:0000256" key="4">
    <source>
        <dbReference type="ARBA" id="ARBA00023015"/>
    </source>
</evidence>
<dbReference type="GO" id="GO:0032993">
    <property type="term" value="C:protein-DNA complex"/>
    <property type="evidence" value="ECO:0007669"/>
    <property type="project" value="TreeGrafter"/>
</dbReference>
<keyword evidence="2 8" id="KW-0597">Phosphoprotein</keyword>
<evidence type="ECO:0000256" key="3">
    <source>
        <dbReference type="ARBA" id="ARBA00023012"/>
    </source>
</evidence>
<sequence length="226" mass="26051">MKEKYKILIVDDEQSILDMLKLQLEFEGYTVYVASNAKEALDNLSYSPDIILLDINMSGMNGLDLCVFIRDFISCPIIFLTARVSEQDKINGLMAGGDDYITKPFSVNELLARISAHLRREQRNHNKTKSKFSEELVIDYSNRSLYIKGNKIELSNKEFEIIQLLSSNAGQVFDRERIYEGIWGIDGNGDSVVIKEHIRKIRQKFSEFTDKVYIATVWGVGYKWEK</sequence>
<dbReference type="Gene3D" id="1.10.10.10">
    <property type="entry name" value="Winged helix-like DNA-binding domain superfamily/Winged helix DNA-binding domain"/>
    <property type="match status" value="1"/>
</dbReference>
<keyword evidence="3" id="KW-0902">Two-component regulatory system</keyword>
<dbReference type="InterPro" id="IPR039420">
    <property type="entry name" value="WalR-like"/>
</dbReference>
<comment type="caution">
    <text evidence="12">The sequence shown here is derived from an EMBL/GenBank/DDBJ whole genome shotgun (WGS) entry which is preliminary data.</text>
</comment>
<keyword evidence="4" id="KW-0805">Transcription regulation</keyword>
<evidence type="ECO:0000259" key="11">
    <source>
        <dbReference type="PROSITE" id="PS51755"/>
    </source>
</evidence>
<dbReference type="SUPFAM" id="SSF52172">
    <property type="entry name" value="CheY-like"/>
    <property type="match status" value="1"/>
</dbReference>
<dbReference type="GO" id="GO:0006355">
    <property type="term" value="P:regulation of DNA-templated transcription"/>
    <property type="evidence" value="ECO:0007669"/>
    <property type="project" value="InterPro"/>
</dbReference>
<dbReference type="Proteomes" id="UP001148455">
    <property type="component" value="Unassembled WGS sequence"/>
</dbReference>
<feature type="modified residue" description="4-aspartylphosphate" evidence="8">
    <location>
        <position position="54"/>
    </location>
</feature>
<evidence type="ECO:0000256" key="8">
    <source>
        <dbReference type="PROSITE-ProRule" id="PRU00169"/>
    </source>
</evidence>
<evidence type="ECO:0000256" key="2">
    <source>
        <dbReference type="ARBA" id="ARBA00022553"/>
    </source>
</evidence>
<dbReference type="RefSeq" id="WP_269762498.1">
    <property type="nucleotide sequence ID" value="NZ_JAPZEC010000003.1"/>
</dbReference>
<organism evidence="12 13">
    <name type="scientific">Mediterraneibacter gnavus</name>
    <name type="common">Ruminococcus gnavus</name>
    <dbReference type="NCBI Taxonomy" id="33038"/>
    <lineage>
        <taxon>Bacteria</taxon>
        <taxon>Bacillati</taxon>
        <taxon>Bacillota</taxon>
        <taxon>Clostridia</taxon>
        <taxon>Lachnospirales</taxon>
        <taxon>Lachnospiraceae</taxon>
        <taxon>Mediterraneibacter</taxon>
    </lineage>
</organism>
<accession>A0A9X3K8P2</accession>
<dbReference type="Gene3D" id="3.40.50.2300">
    <property type="match status" value="1"/>
</dbReference>
<dbReference type="PANTHER" id="PTHR48111:SF2">
    <property type="entry name" value="RESPONSE REGULATOR SAER"/>
    <property type="match status" value="1"/>
</dbReference>
<evidence type="ECO:0000313" key="13">
    <source>
        <dbReference type="Proteomes" id="UP001148455"/>
    </source>
</evidence>
<dbReference type="PROSITE" id="PS50110">
    <property type="entry name" value="RESPONSE_REGULATORY"/>
    <property type="match status" value="1"/>
</dbReference>
<evidence type="ECO:0000256" key="6">
    <source>
        <dbReference type="ARBA" id="ARBA00023163"/>
    </source>
</evidence>
<keyword evidence="5 9" id="KW-0238">DNA-binding</keyword>
<dbReference type="PANTHER" id="PTHR48111">
    <property type="entry name" value="REGULATOR OF RPOS"/>
    <property type="match status" value="1"/>
</dbReference>
<evidence type="ECO:0000313" key="12">
    <source>
        <dbReference type="EMBL" id="MCZ7693443.1"/>
    </source>
</evidence>
<dbReference type="InterPro" id="IPR001867">
    <property type="entry name" value="OmpR/PhoB-type_DNA-bd"/>
</dbReference>
<dbReference type="GO" id="GO:0005829">
    <property type="term" value="C:cytosol"/>
    <property type="evidence" value="ECO:0007669"/>
    <property type="project" value="TreeGrafter"/>
</dbReference>
<dbReference type="Gene3D" id="6.10.250.690">
    <property type="match status" value="1"/>
</dbReference>
<gene>
    <name evidence="12" type="ORF">O8D18_05235</name>
</gene>
<dbReference type="GO" id="GO:0000156">
    <property type="term" value="F:phosphorelay response regulator activity"/>
    <property type="evidence" value="ECO:0007669"/>
    <property type="project" value="TreeGrafter"/>
</dbReference>
<evidence type="ECO:0000256" key="7">
    <source>
        <dbReference type="ARBA" id="ARBA00024867"/>
    </source>
</evidence>
<evidence type="ECO:0000256" key="1">
    <source>
        <dbReference type="ARBA" id="ARBA00018672"/>
    </source>
</evidence>
<comment type="function">
    <text evidence="7">May play the central regulatory role in sporulation. It may be an element of the effector pathway responsible for the activation of sporulation genes in response to nutritional stress. Spo0A may act in concert with spo0H (a sigma factor) to control the expression of some genes that are critical to the sporulation process.</text>
</comment>
<dbReference type="GO" id="GO:0000976">
    <property type="term" value="F:transcription cis-regulatory region binding"/>
    <property type="evidence" value="ECO:0007669"/>
    <property type="project" value="TreeGrafter"/>
</dbReference>
<dbReference type="InterPro" id="IPR011006">
    <property type="entry name" value="CheY-like_superfamily"/>
</dbReference>
<dbReference type="Pfam" id="PF00072">
    <property type="entry name" value="Response_reg"/>
    <property type="match status" value="1"/>
</dbReference>
<evidence type="ECO:0000256" key="9">
    <source>
        <dbReference type="PROSITE-ProRule" id="PRU01091"/>
    </source>
</evidence>
<dbReference type="InterPro" id="IPR036388">
    <property type="entry name" value="WH-like_DNA-bd_sf"/>
</dbReference>
<proteinExistence type="predicted"/>
<dbReference type="CDD" id="cd17574">
    <property type="entry name" value="REC_OmpR"/>
    <property type="match status" value="1"/>
</dbReference>
<dbReference type="SMART" id="SM00448">
    <property type="entry name" value="REC"/>
    <property type="match status" value="1"/>
</dbReference>
<protein>
    <recommendedName>
        <fullName evidence="1">Stage 0 sporulation protein A homolog</fullName>
    </recommendedName>
</protein>
<reference evidence="12" key="1">
    <citation type="submission" date="2022-12" db="EMBL/GenBank/DDBJ databases">
        <title>Genome of R. gnavus strain RSHDN_123.</title>
        <authorList>
            <person name="Abdugheni R."/>
        </authorList>
    </citation>
    <scope>NUCLEOTIDE SEQUENCE</scope>
    <source>
        <strain evidence="12">RSHDN_123</strain>
    </source>
</reference>
<feature type="domain" description="Response regulatory" evidence="10">
    <location>
        <begin position="6"/>
        <end position="118"/>
    </location>
</feature>
<evidence type="ECO:0000256" key="5">
    <source>
        <dbReference type="ARBA" id="ARBA00023125"/>
    </source>
</evidence>
<feature type="domain" description="OmpR/PhoB-type" evidence="11">
    <location>
        <begin position="127"/>
        <end position="226"/>
    </location>
</feature>
<dbReference type="CDD" id="cd00383">
    <property type="entry name" value="trans_reg_C"/>
    <property type="match status" value="1"/>
</dbReference>
<dbReference type="FunFam" id="1.10.10.10:FF:000018">
    <property type="entry name" value="DNA-binding response regulator ResD"/>
    <property type="match status" value="1"/>
</dbReference>
<feature type="DNA-binding region" description="OmpR/PhoB-type" evidence="9">
    <location>
        <begin position="127"/>
        <end position="226"/>
    </location>
</feature>
<dbReference type="Pfam" id="PF00486">
    <property type="entry name" value="Trans_reg_C"/>
    <property type="match status" value="1"/>
</dbReference>
<dbReference type="AlphaFoldDB" id="A0A9X3K8P2"/>
<keyword evidence="6" id="KW-0804">Transcription</keyword>
<evidence type="ECO:0000259" key="10">
    <source>
        <dbReference type="PROSITE" id="PS50110"/>
    </source>
</evidence>
<dbReference type="EMBL" id="JAPZED010000003">
    <property type="protein sequence ID" value="MCZ7693443.1"/>
    <property type="molecule type" value="Genomic_DNA"/>
</dbReference>
<dbReference type="SMART" id="SM00862">
    <property type="entry name" value="Trans_reg_C"/>
    <property type="match status" value="1"/>
</dbReference>